<dbReference type="GO" id="GO:0005524">
    <property type="term" value="F:ATP binding"/>
    <property type="evidence" value="ECO:0007669"/>
    <property type="project" value="UniProtKB-KW"/>
</dbReference>
<evidence type="ECO:0000313" key="8">
    <source>
        <dbReference type="EMBL" id="BAK60498.1"/>
    </source>
</evidence>
<dbReference type="eggNOG" id="COG1112">
    <property type="taxonomic scope" value="Bacteria"/>
</dbReference>
<evidence type="ECO:0000256" key="5">
    <source>
        <dbReference type="ARBA" id="ARBA00022840"/>
    </source>
</evidence>
<evidence type="ECO:0000256" key="1">
    <source>
        <dbReference type="ARBA" id="ARBA00007913"/>
    </source>
</evidence>
<keyword evidence="2" id="KW-0547">Nucleotide-binding</keyword>
<dbReference type="InterPro" id="IPR027417">
    <property type="entry name" value="P-loop_NTPase"/>
</dbReference>
<feature type="domain" description="DNA2/NAM7 helicase-like C-terminal" evidence="7">
    <location>
        <begin position="235"/>
        <end position="338"/>
    </location>
</feature>
<dbReference type="AlphaFoldDB" id="F9VDU7"/>
<feature type="domain" description="DNA2/NAM7 helicase helicase" evidence="6">
    <location>
        <begin position="59"/>
        <end position="121"/>
    </location>
</feature>
<dbReference type="PANTHER" id="PTHR43788">
    <property type="entry name" value="DNA2/NAM7 HELICASE FAMILY MEMBER"/>
    <property type="match status" value="1"/>
</dbReference>
<dbReference type="Pfam" id="PF13087">
    <property type="entry name" value="AAA_12"/>
    <property type="match status" value="1"/>
</dbReference>
<sequence length="365" mass="41810">MRIKQSELFILALKVREQFLYENSKHLNSAILAWNMQEENIAKEHGQMLLREAWQWINFSIPVISTTFASFGKMFRFLEKDSISNLFIDEAGQALPQASVGAILKSRKIMVVGDPSQIKPVLNLDSTMLALIARHHKVDENFVSLDASTQSLIDRTSQYGYQTNESEWIGIPLWVHRRCKDPMFSISNEISYNNLMVQGNDENNIGKAKWIDCSGNANDKFVREQSKWLELEIKRRLEESPELIDKIYIITPFSNVAYNLAKDLDKIGFTKRDNETHKPTNVGTVHTFQGKEAKIVYFVLGADESSEGAARWVFSNPNLMNVAATRAKEEFYIIGDKKLYENLKNDIINTTIDNIDKVNKNSFQS</sequence>
<dbReference type="InterPro" id="IPR041679">
    <property type="entry name" value="DNA2/NAM7-like_C"/>
</dbReference>
<dbReference type="STRING" id="420890.LCGL_1038"/>
<dbReference type="SUPFAM" id="SSF52540">
    <property type="entry name" value="P-loop containing nucleoside triphosphate hydrolases"/>
    <property type="match status" value="1"/>
</dbReference>
<dbReference type="HOGENOM" id="CLU_036471_0_0_9"/>
<dbReference type="KEGG" id="lgv:LCGL_1038"/>
<dbReference type="InterPro" id="IPR041677">
    <property type="entry name" value="DNA2/NAM7_AAA_11"/>
</dbReference>
<comment type="similarity">
    <text evidence="1">Belongs to the DNA2/NAM7 helicase family.</text>
</comment>
<keyword evidence="5" id="KW-0067">ATP-binding</keyword>
<dbReference type="EMBL" id="AP009333">
    <property type="protein sequence ID" value="BAK60498.1"/>
    <property type="molecule type" value="Genomic_DNA"/>
</dbReference>
<keyword evidence="9" id="KW-1185">Reference proteome</keyword>
<dbReference type="PATRIC" id="fig|420890.5.peg.1034"/>
<keyword evidence="4" id="KW-0347">Helicase</keyword>
<dbReference type="GO" id="GO:0016787">
    <property type="term" value="F:hydrolase activity"/>
    <property type="evidence" value="ECO:0007669"/>
    <property type="project" value="UniProtKB-KW"/>
</dbReference>
<dbReference type="Proteomes" id="UP000008520">
    <property type="component" value="Chromosome"/>
</dbReference>
<evidence type="ECO:0000256" key="3">
    <source>
        <dbReference type="ARBA" id="ARBA00022801"/>
    </source>
</evidence>
<evidence type="ECO:0000259" key="7">
    <source>
        <dbReference type="Pfam" id="PF13087"/>
    </source>
</evidence>
<reference evidence="8 9" key="1">
    <citation type="journal article" date="2011" name="PLoS ONE">
        <title>Complete genome sequence and comparative analysis of the fish pathogen Lactococcus garvieae.</title>
        <authorList>
            <person name="Morita H."/>
            <person name="Toh H."/>
            <person name="Oshima K."/>
            <person name="Yoshizaki M."/>
            <person name="Kawanishi M."/>
            <person name="Nakaya K."/>
            <person name="Suzuki T."/>
            <person name="Miyauchi E."/>
            <person name="Ishii Y."/>
            <person name="Tanabe S."/>
            <person name="Murakami M."/>
            <person name="Hattori M."/>
        </authorList>
    </citation>
    <scope>NUCLEOTIDE SEQUENCE [LARGE SCALE GENOMIC DNA]</scope>
    <source>
        <strain evidence="8 9">Lg2</strain>
    </source>
</reference>
<dbReference type="InterPro" id="IPR050534">
    <property type="entry name" value="Coronavir_polyprotein_1ab"/>
</dbReference>
<dbReference type="PANTHER" id="PTHR43788:SF8">
    <property type="entry name" value="DNA-BINDING PROTEIN SMUBP-2"/>
    <property type="match status" value="1"/>
</dbReference>
<dbReference type="Gene3D" id="3.40.50.300">
    <property type="entry name" value="P-loop containing nucleotide triphosphate hydrolases"/>
    <property type="match status" value="2"/>
</dbReference>
<gene>
    <name evidence="8" type="ordered locus">LCGL_1038</name>
</gene>
<protein>
    <submittedName>
        <fullName evidence="8">Uncharacterized protein</fullName>
    </submittedName>
</protein>
<accession>F9VDU7</accession>
<keyword evidence="3" id="KW-0378">Hydrolase</keyword>
<evidence type="ECO:0000259" key="6">
    <source>
        <dbReference type="Pfam" id="PF13086"/>
    </source>
</evidence>
<organism evidence="8 9">
    <name type="scientific">Lactococcus garvieae (strain Lg2)</name>
    <name type="common">Enterococcus seriolicida</name>
    <dbReference type="NCBI Taxonomy" id="420890"/>
    <lineage>
        <taxon>Bacteria</taxon>
        <taxon>Bacillati</taxon>
        <taxon>Bacillota</taxon>
        <taxon>Bacilli</taxon>
        <taxon>Lactobacillales</taxon>
        <taxon>Streptococcaceae</taxon>
        <taxon>Lactococcus</taxon>
    </lineage>
</organism>
<evidence type="ECO:0000256" key="4">
    <source>
        <dbReference type="ARBA" id="ARBA00022806"/>
    </source>
</evidence>
<dbReference type="Pfam" id="PF13086">
    <property type="entry name" value="AAA_11"/>
    <property type="match status" value="1"/>
</dbReference>
<proteinExistence type="inferred from homology"/>
<evidence type="ECO:0000256" key="2">
    <source>
        <dbReference type="ARBA" id="ARBA00022741"/>
    </source>
</evidence>
<evidence type="ECO:0000313" key="9">
    <source>
        <dbReference type="Proteomes" id="UP000008520"/>
    </source>
</evidence>
<dbReference type="GO" id="GO:0043139">
    <property type="term" value="F:5'-3' DNA helicase activity"/>
    <property type="evidence" value="ECO:0007669"/>
    <property type="project" value="TreeGrafter"/>
</dbReference>
<name>F9VDU7_LACGL</name>